<evidence type="ECO:0000256" key="9">
    <source>
        <dbReference type="RuleBase" id="RU003780"/>
    </source>
</evidence>
<evidence type="ECO:0000256" key="10">
    <source>
        <dbReference type="SAM" id="MobiDB-lite"/>
    </source>
</evidence>
<dbReference type="SMART" id="SM00987">
    <property type="entry name" value="UreE_C"/>
    <property type="match status" value="1"/>
</dbReference>
<dbReference type="GO" id="GO:0004844">
    <property type="term" value="F:uracil DNA N-glycosylase activity"/>
    <property type="evidence" value="ECO:0007669"/>
    <property type="project" value="UniProtKB-UniRule"/>
</dbReference>
<gene>
    <name evidence="13 14" type="primary">LOC111114668</name>
</gene>
<evidence type="ECO:0000313" key="13">
    <source>
        <dbReference type="RefSeq" id="XP_022308785.1"/>
    </source>
</evidence>
<keyword evidence="12" id="KW-1185">Reference proteome</keyword>
<comment type="similarity">
    <text evidence="2 7 9">Belongs to the uracil-DNA glycosylase (UDG) superfamily. UNG family.</text>
</comment>
<dbReference type="SUPFAM" id="SSF52141">
    <property type="entry name" value="Uracil-DNA glycosylase-like"/>
    <property type="match status" value="1"/>
</dbReference>
<protein>
    <recommendedName>
        <fullName evidence="3 7">Uracil-DNA glycosylase</fullName>
        <shortName evidence="7">UDG</shortName>
        <ecNumber evidence="3 7">3.2.2.27</ecNumber>
    </recommendedName>
</protein>
<evidence type="ECO:0000256" key="6">
    <source>
        <dbReference type="ARBA" id="ARBA00023204"/>
    </source>
</evidence>
<dbReference type="NCBIfam" id="NF003591">
    <property type="entry name" value="PRK05254.1-4"/>
    <property type="match status" value="1"/>
</dbReference>
<dbReference type="GO" id="GO:0097510">
    <property type="term" value="P:base-excision repair, AP site formation via deaminated base removal"/>
    <property type="evidence" value="ECO:0007669"/>
    <property type="project" value="TreeGrafter"/>
</dbReference>
<dbReference type="AlphaFoldDB" id="A0A8B8C167"/>
<evidence type="ECO:0000256" key="2">
    <source>
        <dbReference type="ARBA" id="ARBA00008184"/>
    </source>
</evidence>
<evidence type="ECO:0000256" key="5">
    <source>
        <dbReference type="ARBA" id="ARBA00022801"/>
    </source>
</evidence>
<evidence type="ECO:0000256" key="7">
    <source>
        <dbReference type="HAMAP-Rule" id="MF_03166"/>
    </source>
</evidence>
<dbReference type="HAMAP" id="MF_00148">
    <property type="entry name" value="UDG"/>
    <property type="match status" value="1"/>
</dbReference>
<reference evidence="13 14" key="1">
    <citation type="submission" date="2025-04" db="UniProtKB">
        <authorList>
            <consortium name="RefSeq"/>
        </authorList>
    </citation>
    <scope>IDENTIFICATION</scope>
    <source>
        <tissue evidence="13 14">Whole sample</tissue>
    </source>
</reference>
<feature type="active site" description="Proton acceptor" evidence="7 8">
    <location>
        <position position="121"/>
    </location>
</feature>
<dbReference type="KEGG" id="cvn:111114668"/>
<dbReference type="NCBIfam" id="NF003589">
    <property type="entry name" value="PRK05254.1-2"/>
    <property type="match status" value="1"/>
</dbReference>
<comment type="function">
    <text evidence="7 9">Excises uracil residues from the DNA which can arise as a result of misincorporation of dUMP residues by DNA polymerase or due to deamination of cytosine.</text>
</comment>
<evidence type="ECO:0000256" key="1">
    <source>
        <dbReference type="ARBA" id="ARBA00001400"/>
    </source>
</evidence>
<proteinExistence type="inferred from homology"/>
<evidence type="ECO:0000256" key="3">
    <source>
        <dbReference type="ARBA" id="ARBA00012030"/>
    </source>
</evidence>
<dbReference type="NCBIfam" id="TIGR00628">
    <property type="entry name" value="ung"/>
    <property type="match status" value="1"/>
</dbReference>
<dbReference type="PANTHER" id="PTHR11264:SF7">
    <property type="entry name" value="URACIL-DNA GLYCOSYLASE"/>
    <property type="match status" value="1"/>
</dbReference>
<dbReference type="GeneID" id="111114668"/>
<dbReference type="InterPro" id="IPR018085">
    <property type="entry name" value="Ura-DNA_Glyclase_AS"/>
</dbReference>
<feature type="region of interest" description="Disordered" evidence="10">
    <location>
        <begin position="1"/>
        <end position="52"/>
    </location>
</feature>
<dbReference type="OrthoDB" id="10031947at2759"/>
<dbReference type="Proteomes" id="UP000694844">
    <property type="component" value="Chromosome 9"/>
</dbReference>
<dbReference type="SMART" id="SM00986">
    <property type="entry name" value="UDG"/>
    <property type="match status" value="1"/>
</dbReference>
<name>A0A8B8C167_CRAVI</name>
<evidence type="ECO:0000256" key="8">
    <source>
        <dbReference type="PROSITE-ProRule" id="PRU10072"/>
    </source>
</evidence>
<dbReference type="PANTHER" id="PTHR11264">
    <property type="entry name" value="URACIL-DNA GLYCOSYLASE"/>
    <property type="match status" value="1"/>
</dbReference>
<dbReference type="NCBIfam" id="NF003588">
    <property type="entry name" value="PRK05254.1-1"/>
    <property type="match status" value="1"/>
</dbReference>
<dbReference type="InterPro" id="IPR005122">
    <property type="entry name" value="Uracil-DNA_glycosylase-like"/>
</dbReference>
<dbReference type="GO" id="GO:0005634">
    <property type="term" value="C:nucleus"/>
    <property type="evidence" value="ECO:0007669"/>
    <property type="project" value="UniProtKB-SubCell"/>
</dbReference>
<organism evidence="12 14">
    <name type="scientific">Crassostrea virginica</name>
    <name type="common">Eastern oyster</name>
    <dbReference type="NCBI Taxonomy" id="6565"/>
    <lineage>
        <taxon>Eukaryota</taxon>
        <taxon>Metazoa</taxon>
        <taxon>Spiralia</taxon>
        <taxon>Lophotrochozoa</taxon>
        <taxon>Mollusca</taxon>
        <taxon>Bivalvia</taxon>
        <taxon>Autobranchia</taxon>
        <taxon>Pteriomorphia</taxon>
        <taxon>Ostreida</taxon>
        <taxon>Ostreoidea</taxon>
        <taxon>Ostreidae</taxon>
        <taxon>Crassostrea</taxon>
    </lineage>
</organism>
<evidence type="ECO:0000259" key="11">
    <source>
        <dbReference type="SMART" id="SM00986"/>
    </source>
</evidence>
<dbReference type="RefSeq" id="XP_022308785.1">
    <property type="nucleotide sequence ID" value="XM_022453077.1"/>
</dbReference>
<keyword evidence="7" id="KW-0496">Mitochondrion</keyword>
<dbReference type="NCBIfam" id="NF003592">
    <property type="entry name" value="PRK05254.1-5"/>
    <property type="match status" value="1"/>
</dbReference>
<comment type="subcellular location">
    <subcellularLocation>
        <location evidence="7">Mitochondrion</location>
    </subcellularLocation>
    <subcellularLocation>
        <location evidence="7">Nucleus</location>
    </subcellularLocation>
</comment>
<dbReference type="Pfam" id="PF03167">
    <property type="entry name" value="UDG"/>
    <property type="match status" value="1"/>
</dbReference>
<dbReference type="CDD" id="cd10027">
    <property type="entry name" value="UDG-F1-like"/>
    <property type="match status" value="1"/>
</dbReference>
<dbReference type="InterPro" id="IPR036895">
    <property type="entry name" value="Uracil-DNA_glycosylase-like_sf"/>
</dbReference>
<dbReference type="PROSITE" id="PS00130">
    <property type="entry name" value="U_DNA_GLYCOSYLASE"/>
    <property type="match status" value="1"/>
</dbReference>
<evidence type="ECO:0000313" key="14">
    <source>
        <dbReference type="RefSeq" id="XP_022308786.1"/>
    </source>
</evidence>
<dbReference type="RefSeq" id="XP_022308786.1">
    <property type="nucleotide sequence ID" value="XM_022453078.1"/>
</dbReference>
<keyword evidence="5 7" id="KW-0378">Hydrolase</keyword>
<sequence>MPGRRIAKVVQVKRLKGKGKPLKPEKESVSKPPQHKKTVSSNRAKETGGTSSLGFSNLITNNQWKEVLSEELEKDYLSDIQRKLTEHNQKGDLVFPPENLIFNALNSTPLDQVKVVILGQDPYYDDGQAMGLSFSVPKGIKIPPSLVNIYKELASDSEIKGFKTPDHGCLEKWAQDGVLLLNATLTVTAHQPNSHAKYGWQTFTDAIIRLISETQQGVVFILWGGFAHKKEKLVDQKKHAVFKTAHPSPLSFGKFINCKCFSNANKELMKFKKSPVDWSL</sequence>
<dbReference type="FunFam" id="3.40.470.10:FF:000001">
    <property type="entry name" value="Uracil-DNA glycosylase"/>
    <property type="match status" value="1"/>
</dbReference>
<dbReference type="GO" id="GO:0005739">
    <property type="term" value="C:mitochondrion"/>
    <property type="evidence" value="ECO:0007669"/>
    <property type="project" value="UniProtKB-SubCell"/>
</dbReference>
<dbReference type="InterPro" id="IPR002043">
    <property type="entry name" value="UDG_fam1"/>
</dbReference>
<feature type="domain" description="Uracil-DNA glycosylase-like" evidence="11">
    <location>
        <begin position="106"/>
        <end position="268"/>
    </location>
</feature>
<dbReference type="Gene3D" id="3.40.470.10">
    <property type="entry name" value="Uracil-DNA glycosylase-like domain"/>
    <property type="match status" value="1"/>
</dbReference>
<evidence type="ECO:0000313" key="12">
    <source>
        <dbReference type="Proteomes" id="UP000694844"/>
    </source>
</evidence>
<keyword evidence="6 7" id="KW-0234">DNA repair</keyword>
<keyword evidence="7" id="KW-0539">Nucleus</keyword>
<evidence type="ECO:0000256" key="4">
    <source>
        <dbReference type="ARBA" id="ARBA00022763"/>
    </source>
</evidence>
<comment type="catalytic activity">
    <reaction evidence="1 7 9">
        <text>Hydrolyzes single-stranded DNA or mismatched double-stranded DNA and polynucleotides, releasing free uracil.</text>
        <dbReference type="EC" id="3.2.2.27"/>
    </reaction>
</comment>
<accession>A0A8B8C167</accession>
<dbReference type="EC" id="3.2.2.27" evidence="3 7"/>
<feature type="compositionally biased region" description="Basic residues" evidence="10">
    <location>
        <begin position="1"/>
        <end position="21"/>
    </location>
</feature>
<keyword evidence="4 7" id="KW-0227">DNA damage</keyword>